<comment type="caution">
    <text evidence="1">The sequence shown here is derived from an EMBL/GenBank/DDBJ whole genome shotgun (WGS) entry which is preliminary data.</text>
</comment>
<name>A0AAD7GI33_MYCRO</name>
<dbReference type="AlphaFoldDB" id="A0AAD7GI33"/>
<dbReference type="EMBL" id="JARKIE010000075">
    <property type="protein sequence ID" value="KAJ7689013.1"/>
    <property type="molecule type" value="Genomic_DNA"/>
</dbReference>
<gene>
    <name evidence="1" type="ORF">B0H17DRAFT_1135301</name>
</gene>
<proteinExistence type="predicted"/>
<dbReference type="Proteomes" id="UP001221757">
    <property type="component" value="Unassembled WGS sequence"/>
</dbReference>
<organism evidence="1 2">
    <name type="scientific">Mycena rosella</name>
    <name type="common">Pink bonnet</name>
    <name type="synonym">Agaricus rosellus</name>
    <dbReference type="NCBI Taxonomy" id="1033263"/>
    <lineage>
        <taxon>Eukaryota</taxon>
        <taxon>Fungi</taxon>
        <taxon>Dikarya</taxon>
        <taxon>Basidiomycota</taxon>
        <taxon>Agaricomycotina</taxon>
        <taxon>Agaricomycetes</taxon>
        <taxon>Agaricomycetidae</taxon>
        <taxon>Agaricales</taxon>
        <taxon>Marasmiineae</taxon>
        <taxon>Mycenaceae</taxon>
        <taxon>Mycena</taxon>
    </lineage>
</organism>
<accession>A0AAD7GI33</accession>
<protein>
    <recommendedName>
        <fullName evidence="3">BTB domain-containing protein</fullName>
    </recommendedName>
</protein>
<reference evidence="1" key="1">
    <citation type="submission" date="2023-03" db="EMBL/GenBank/DDBJ databases">
        <title>Massive genome expansion in bonnet fungi (Mycena s.s.) driven by repeated elements and novel gene families across ecological guilds.</title>
        <authorList>
            <consortium name="Lawrence Berkeley National Laboratory"/>
            <person name="Harder C.B."/>
            <person name="Miyauchi S."/>
            <person name="Viragh M."/>
            <person name="Kuo A."/>
            <person name="Thoen E."/>
            <person name="Andreopoulos B."/>
            <person name="Lu D."/>
            <person name="Skrede I."/>
            <person name="Drula E."/>
            <person name="Henrissat B."/>
            <person name="Morin E."/>
            <person name="Kohler A."/>
            <person name="Barry K."/>
            <person name="LaButti K."/>
            <person name="Morin E."/>
            <person name="Salamov A."/>
            <person name="Lipzen A."/>
            <person name="Mereny Z."/>
            <person name="Hegedus B."/>
            <person name="Baldrian P."/>
            <person name="Stursova M."/>
            <person name="Weitz H."/>
            <person name="Taylor A."/>
            <person name="Grigoriev I.V."/>
            <person name="Nagy L.G."/>
            <person name="Martin F."/>
            <person name="Kauserud H."/>
        </authorList>
    </citation>
    <scope>NUCLEOTIDE SEQUENCE</scope>
    <source>
        <strain evidence="1">CBHHK067</strain>
    </source>
</reference>
<evidence type="ECO:0000313" key="1">
    <source>
        <dbReference type="EMBL" id="KAJ7689013.1"/>
    </source>
</evidence>
<keyword evidence="2" id="KW-1185">Reference proteome</keyword>
<evidence type="ECO:0008006" key="3">
    <source>
        <dbReference type="Google" id="ProtNLM"/>
    </source>
</evidence>
<evidence type="ECO:0000313" key="2">
    <source>
        <dbReference type="Proteomes" id="UP001221757"/>
    </source>
</evidence>
<sequence length="334" mass="37262">MHSVATPQSMNTASLATVERAESLWFSDGNIIIHAGSMIFRVYRGMLARQSPILEKILDALKLANNEVLDGCPVIHIPFGALETAYFLAAIFDPNSFDSLLGRISFDAIAAVLRLSETYRIPALRRKALILLSSVYPTTLGELGRAGLNPSYCRDQILPVIHLARAHNADWILPLAFYRFCLEMTGPTLRSGVEYGGAQVVLSAADTEACYDANIAMRTENLEQTWARYQARLPDGGCTGGGPCRTSRFRESDTLMQRVIARPLPDLIQRWEPEAGSNLCPACRADMQDWHRKRKQAAWDDLPRLFGLRDWNFLNKLKSQALGDPEDDEDSVTF</sequence>